<sequence length="44" mass="4899">MEIKDVTVNFVVFAQTLANCAEPITLSQTPLANINKIKNKHKQS</sequence>
<keyword evidence="2" id="KW-1185">Reference proteome</keyword>
<gene>
    <name evidence="1" type="ORF">Epro_1101</name>
</gene>
<dbReference type="STRING" id="1408281.Epro_1101"/>
<protein>
    <submittedName>
        <fullName evidence="1">Uncharacterized protein</fullName>
    </submittedName>
</protein>
<evidence type="ECO:0000313" key="1">
    <source>
        <dbReference type="EMBL" id="AKL98480.1"/>
    </source>
</evidence>
<organism evidence="1 2">
    <name type="scientific">Endomicrobium proavitum</name>
    <dbReference type="NCBI Taxonomy" id="1408281"/>
    <lineage>
        <taxon>Bacteria</taxon>
        <taxon>Pseudomonadati</taxon>
        <taxon>Elusimicrobiota</taxon>
        <taxon>Endomicrobiia</taxon>
        <taxon>Endomicrobiales</taxon>
        <taxon>Endomicrobiaceae</taxon>
        <taxon>Endomicrobium</taxon>
    </lineage>
</organism>
<dbReference type="KEGG" id="epo:Epro_1101"/>
<dbReference type="Proteomes" id="UP000035337">
    <property type="component" value="Chromosome"/>
</dbReference>
<dbReference type="AlphaFoldDB" id="A0A0G3WKT6"/>
<dbReference type="EMBL" id="CP009498">
    <property type="protein sequence ID" value="AKL98480.1"/>
    <property type="molecule type" value="Genomic_DNA"/>
</dbReference>
<proteinExistence type="predicted"/>
<reference evidence="1 2" key="1">
    <citation type="submission" date="2014-09" db="EMBL/GenBank/DDBJ databases">
        <title>Complete genome sequence of Endomicrobium proavitum.</title>
        <authorList>
            <person name="Zheng H."/>
        </authorList>
    </citation>
    <scope>NUCLEOTIDE SEQUENCE [LARGE SCALE GENOMIC DNA]</scope>
    <source>
        <strain evidence="1 2">Rsa215</strain>
    </source>
</reference>
<name>A0A0G3WKT6_9BACT</name>
<accession>A0A0G3WKT6</accession>
<evidence type="ECO:0000313" key="2">
    <source>
        <dbReference type="Proteomes" id="UP000035337"/>
    </source>
</evidence>